<name>A0A6I2M7S7_9BACI</name>
<evidence type="ECO:0000313" key="1">
    <source>
        <dbReference type="EMBL" id="MRX54325.1"/>
    </source>
</evidence>
<dbReference type="NCBIfam" id="TIGR03826">
    <property type="entry name" value="YvyF"/>
    <property type="match status" value="1"/>
</dbReference>
<protein>
    <recommendedName>
        <fullName evidence="3">Flagellar protein</fullName>
    </recommendedName>
</protein>
<keyword evidence="2" id="KW-1185">Reference proteome</keyword>
<dbReference type="EMBL" id="WKKF01000002">
    <property type="protein sequence ID" value="MRX54325.1"/>
    <property type="molecule type" value="Genomic_DNA"/>
</dbReference>
<comment type="caution">
    <text evidence="1">The sequence shown here is derived from an EMBL/GenBank/DDBJ whole genome shotgun (WGS) entry which is preliminary data.</text>
</comment>
<reference evidence="1 2" key="1">
    <citation type="submission" date="2019-11" db="EMBL/GenBank/DDBJ databases">
        <title>Bacillus idriensis genome.</title>
        <authorList>
            <person name="Konopka E.N."/>
            <person name="Newman J.D."/>
        </authorList>
    </citation>
    <scope>NUCLEOTIDE SEQUENCE [LARGE SCALE GENOMIC DNA]</scope>
    <source>
        <strain evidence="1 2">DSM 19097</strain>
    </source>
</reference>
<accession>A0A6I2M7S7</accession>
<evidence type="ECO:0000313" key="2">
    <source>
        <dbReference type="Proteomes" id="UP000441585"/>
    </source>
</evidence>
<dbReference type="AlphaFoldDB" id="A0A6I2M7S7"/>
<dbReference type="RefSeq" id="WP_154318522.1">
    <property type="nucleotide sequence ID" value="NZ_CAJGAA010000002.1"/>
</dbReference>
<dbReference type="Proteomes" id="UP000441585">
    <property type="component" value="Unassembled WGS sequence"/>
</dbReference>
<evidence type="ECO:0008006" key="3">
    <source>
        <dbReference type="Google" id="ProtNLM"/>
    </source>
</evidence>
<gene>
    <name evidence="1" type="ORF">GJU41_10100</name>
</gene>
<dbReference type="InterPro" id="IPR022258">
    <property type="entry name" value="Flagellar_operon_YvyF"/>
</dbReference>
<sequence length="138" mass="16345">MGELSNCPECYQLFVRTQFKTVCDTCYKEEEQKFEVVYGFLKQSKNRMATLFEVEEQTDVEEDLILKFIRQGRIQLANFPNLGYPCQKCGKLIRENKLCTSCGKNIKTQLFELEQEEERRQKVTEKQATYYTIQPKNN</sequence>
<proteinExistence type="predicted"/>
<organism evidence="1 2">
    <name type="scientific">Metabacillus idriensis</name>
    <dbReference type="NCBI Taxonomy" id="324768"/>
    <lineage>
        <taxon>Bacteria</taxon>
        <taxon>Bacillati</taxon>
        <taxon>Bacillota</taxon>
        <taxon>Bacilli</taxon>
        <taxon>Bacillales</taxon>
        <taxon>Bacillaceae</taxon>
        <taxon>Metabacillus</taxon>
    </lineage>
</organism>